<evidence type="ECO:0000313" key="2">
    <source>
        <dbReference type="EMBL" id="CAK9039788.1"/>
    </source>
</evidence>
<feature type="compositionally biased region" description="Basic residues" evidence="1">
    <location>
        <begin position="1"/>
        <end position="10"/>
    </location>
</feature>
<feature type="compositionally biased region" description="Acidic residues" evidence="1">
    <location>
        <begin position="406"/>
        <end position="423"/>
    </location>
</feature>
<keyword evidence="3" id="KW-1185">Reference proteome</keyword>
<evidence type="ECO:0000256" key="1">
    <source>
        <dbReference type="SAM" id="MobiDB-lite"/>
    </source>
</evidence>
<proteinExistence type="predicted"/>
<sequence length="696" mass="75432">RKGKRNKRRGREGNHDDDHDDSSVDVVELSSGSESDSDDDVQVVALMRKGSRGAAAEASKKREAKKEPRKQGQRQQSPAPRGTTKKRPATVTGKGKVKKAQPLAGTTRGKTAASPKKPAPAKRRGKAVTAEDAKATAAQTQAVKAAVDLGIAKVSKSALPDDDVLALPSAFVQCATNGNPEVKVKKSTRKQQSYMLVFPGQIAVLSPGVCGTLENLGSATPVLNIEFDQAKRTLRLLGSVVSPKNSYLLLQFHQKGKDMSFETGFNEAIIFHSYQWVDLGSGAVSTPERFAEVDLDWADPPVLGTNLDEVSVKKHAEDVVAEAGDDEEEEDDDIVDSETELKATPSRKSKKKKKRARPQIWDSESDDSDSDSGMVMLANDEPLPPARPKSERKRVKTKLFASQNLDEGDDIDNDDDDDDDDDAQAATSTRRKSSSGKVVVLDDSSSSSDGSEVDSDEYIPLWPQQALRAAGALTALSGASALARWLGVDRHMVVAFASSFLVTQAMRRMDGWQPSATTTKTKARTNKARDEPRCECKADQDAAKVPPGVSAGAEVTAKGGRGGHREVSEDRLVHFVCEELLKVKCPSCRFLFEDFGGCFVLECTACGASFCGYCFADDEGDIFNHVRVCDKNPVGGNLFGSDEIFEQAVQLSQQRKLVDFNESQLCKLPLGEHVRVLEDVVACAPADLERMIRFSL</sequence>
<dbReference type="SUPFAM" id="SSF57850">
    <property type="entry name" value="RING/U-box"/>
    <property type="match status" value="1"/>
</dbReference>
<dbReference type="PANTHER" id="PTHR35698:SF2">
    <property type="entry name" value="DNA-BINDING PROTEIN RHL1"/>
    <property type="match status" value="1"/>
</dbReference>
<feature type="non-terminal residue" evidence="2">
    <location>
        <position position="1"/>
    </location>
</feature>
<feature type="compositionally biased region" description="Acidic residues" evidence="1">
    <location>
        <begin position="319"/>
        <end position="338"/>
    </location>
</feature>
<feature type="compositionally biased region" description="Low complexity" evidence="1">
    <location>
        <begin position="435"/>
        <end position="450"/>
    </location>
</feature>
<feature type="compositionally biased region" description="Basic and acidic residues" evidence="1">
    <location>
        <begin position="58"/>
        <end position="70"/>
    </location>
</feature>
<dbReference type="EMBL" id="CAXAMM010016778">
    <property type="protein sequence ID" value="CAK9039788.1"/>
    <property type="molecule type" value="Genomic_DNA"/>
</dbReference>
<feature type="region of interest" description="Disordered" evidence="1">
    <location>
        <begin position="318"/>
        <end position="455"/>
    </location>
</feature>
<keyword evidence="2" id="KW-0238">DNA-binding</keyword>
<organism evidence="2 3">
    <name type="scientific">Durusdinium trenchii</name>
    <dbReference type="NCBI Taxonomy" id="1381693"/>
    <lineage>
        <taxon>Eukaryota</taxon>
        <taxon>Sar</taxon>
        <taxon>Alveolata</taxon>
        <taxon>Dinophyceae</taxon>
        <taxon>Suessiales</taxon>
        <taxon>Symbiodiniaceae</taxon>
        <taxon>Durusdinium</taxon>
    </lineage>
</organism>
<comment type="caution">
    <text evidence="2">The sequence shown here is derived from an EMBL/GenBank/DDBJ whole genome shotgun (WGS) entry which is preliminary data.</text>
</comment>
<feature type="non-terminal residue" evidence="2">
    <location>
        <position position="696"/>
    </location>
</feature>
<dbReference type="InterPro" id="IPR038859">
    <property type="entry name" value="RHL1"/>
</dbReference>
<dbReference type="Proteomes" id="UP001642464">
    <property type="component" value="Unassembled WGS sequence"/>
</dbReference>
<feature type="compositionally biased region" description="Basic residues" evidence="1">
    <location>
        <begin position="345"/>
        <end position="357"/>
    </location>
</feature>
<dbReference type="PANTHER" id="PTHR35698">
    <property type="entry name" value="DNA-BINDING PROTEIN RHL1"/>
    <property type="match status" value="1"/>
</dbReference>
<name>A0ABP0LLF0_9DINO</name>
<evidence type="ECO:0000313" key="3">
    <source>
        <dbReference type="Proteomes" id="UP001642464"/>
    </source>
</evidence>
<gene>
    <name evidence="2" type="ORF">SCF082_LOCUS23243</name>
</gene>
<dbReference type="GO" id="GO:0003677">
    <property type="term" value="F:DNA binding"/>
    <property type="evidence" value="ECO:0007669"/>
    <property type="project" value="UniProtKB-KW"/>
</dbReference>
<feature type="region of interest" description="Disordered" evidence="1">
    <location>
        <begin position="1"/>
        <end position="133"/>
    </location>
</feature>
<protein>
    <submittedName>
        <fullName evidence="2">DNA-binding protein RHL1 (Protein ELONGATED HYPOCOTYL 7) (Protein ROOT HAIRLESS 1)</fullName>
    </submittedName>
</protein>
<feature type="compositionally biased region" description="Low complexity" evidence="1">
    <location>
        <begin position="24"/>
        <end position="34"/>
    </location>
</feature>
<reference evidence="2 3" key="1">
    <citation type="submission" date="2024-02" db="EMBL/GenBank/DDBJ databases">
        <authorList>
            <person name="Chen Y."/>
            <person name="Shah S."/>
            <person name="Dougan E. K."/>
            <person name="Thang M."/>
            <person name="Chan C."/>
        </authorList>
    </citation>
    <scope>NUCLEOTIDE SEQUENCE [LARGE SCALE GENOMIC DNA]</scope>
</reference>
<accession>A0ABP0LLF0</accession>